<evidence type="ECO:0000256" key="4">
    <source>
        <dbReference type="ARBA" id="ARBA00022692"/>
    </source>
</evidence>
<keyword evidence="8 11" id="KW-0472">Membrane</keyword>
<comment type="subcellular location">
    <subcellularLocation>
        <location evidence="1">Membrane</location>
        <topology evidence="1">Multi-pass membrane protein</topology>
    </subcellularLocation>
</comment>
<evidence type="ECO:0000256" key="9">
    <source>
        <dbReference type="ARBA" id="ARBA00031586"/>
    </source>
</evidence>
<reference evidence="12" key="1">
    <citation type="journal article" date="2012" name="Mitochondrial DNA">
        <title>Complete mitochondrial genome of the Antarctic amphipod Gondogeneia antarctica (Crustacea, amphipod).</title>
        <authorList>
            <person name="Shin S.C."/>
            <person name="Cho J."/>
            <person name="Lee J.K."/>
            <person name="Ahn do H."/>
            <person name="Lee H."/>
            <person name="Park H."/>
        </authorList>
    </citation>
    <scope>NUCLEOTIDE SEQUENCE</scope>
    <source>
        <strain evidence="12">KAA01</strain>
    </source>
</reference>
<evidence type="ECO:0000256" key="6">
    <source>
        <dbReference type="ARBA" id="ARBA00022989"/>
    </source>
</evidence>
<organism evidence="12">
    <name type="scientific">Gondogeneia antarctica</name>
    <name type="common">Antarctic amphipod</name>
    <dbReference type="NCBI Taxonomy" id="1109128"/>
    <lineage>
        <taxon>Eukaryota</taxon>
        <taxon>Metazoa</taxon>
        <taxon>Ecdysozoa</taxon>
        <taxon>Arthropoda</taxon>
        <taxon>Crustacea</taxon>
        <taxon>Multicrustacea</taxon>
        <taxon>Malacostraca</taxon>
        <taxon>Eumalacostraca</taxon>
        <taxon>Peracarida</taxon>
        <taxon>Amphipoda</taxon>
        <taxon>Senticaudata</taxon>
        <taxon>Hadziida</taxon>
        <taxon>Calliopioidea</taxon>
        <taxon>Pontogeneiidae</taxon>
        <taxon>Gondogeneia</taxon>
    </lineage>
</organism>
<evidence type="ECO:0000256" key="1">
    <source>
        <dbReference type="ARBA" id="ARBA00004141"/>
    </source>
</evidence>
<feature type="transmembrane region" description="Helical" evidence="11">
    <location>
        <begin position="31"/>
        <end position="48"/>
    </location>
</feature>
<dbReference type="Pfam" id="PF00420">
    <property type="entry name" value="Oxidored_q2"/>
    <property type="match status" value="1"/>
</dbReference>
<geneLocation type="mitochondrion" evidence="12"/>
<comment type="catalytic activity">
    <reaction evidence="10">
        <text>a ubiquinone + NADH + 5 H(+)(in) = a ubiquinol + NAD(+) + 4 H(+)(out)</text>
        <dbReference type="Rhea" id="RHEA:29091"/>
        <dbReference type="Rhea" id="RHEA-COMP:9565"/>
        <dbReference type="Rhea" id="RHEA-COMP:9566"/>
        <dbReference type="ChEBI" id="CHEBI:15378"/>
        <dbReference type="ChEBI" id="CHEBI:16389"/>
        <dbReference type="ChEBI" id="CHEBI:17976"/>
        <dbReference type="ChEBI" id="CHEBI:57540"/>
        <dbReference type="ChEBI" id="CHEBI:57945"/>
        <dbReference type="EC" id="7.1.1.2"/>
    </reaction>
</comment>
<dbReference type="GO" id="GO:0008137">
    <property type="term" value="F:NADH dehydrogenase (ubiquinone) activity"/>
    <property type="evidence" value="ECO:0007669"/>
    <property type="project" value="UniProtKB-EC"/>
</dbReference>
<evidence type="ECO:0000256" key="10">
    <source>
        <dbReference type="ARBA" id="ARBA00049551"/>
    </source>
</evidence>
<gene>
    <name evidence="12" type="primary">ND4L</name>
</gene>
<name>G8IQQ2_GONAN</name>
<dbReference type="AlphaFoldDB" id="G8IQQ2"/>
<feature type="transmembrane region" description="Helical" evidence="11">
    <location>
        <begin position="60"/>
        <end position="85"/>
    </location>
</feature>
<proteinExistence type="inferred from homology"/>
<evidence type="ECO:0000256" key="5">
    <source>
        <dbReference type="ARBA" id="ARBA00022967"/>
    </source>
</evidence>
<sequence length="98" mass="10918">MMTQCSFMSSVILLAGGLFSFISYIKHFLNSLLSLELLGLGIYWSLMLKFGYMAHEEMFGLFYLVMVVCESVLGLSLLVVMSYGFSSGYTSTVYSVVC</sequence>
<evidence type="ECO:0000256" key="7">
    <source>
        <dbReference type="ARBA" id="ARBA00023027"/>
    </source>
</evidence>
<evidence type="ECO:0000313" key="12">
    <source>
        <dbReference type="EMBL" id="AET09683.1"/>
    </source>
</evidence>
<keyword evidence="6 11" id="KW-1133">Transmembrane helix</keyword>
<protein>
    <recommendedName>
        <fullName evidence="3">NADH-ubiquinone oxidoreductase chain 4L</fullName>
    </recommendedName>
    <alternativeName>
        <fullName evidence="9">NADH dehydrogenase subunit 4L</fullName>
    </alternativeName>
</protein>
<accession>G8IQQ2</accession>
<feature type="transmembrane region" description="Helical" evidence="11">
    <location>
        <begin position="7"/>
        <end position="25"/>
    </location>
</feature>
<keyword evidence="5" id="KW-1278">Translocase</keyword>
<evidence type="ECO:0000256" key="8">
    <source>
        <dbReference type="ARBA" id="ARBA00023136"/>
    </source>
</evidence>
<dbReference type="InterPro" id="IPR039428">
    <property type="entry name" value="NUOK/Mnh_C1-like"/>
</dbReference>
<comment type="similarity">
    <text evidence="2">Belongs to the complex I subunit 4L family.</text>
</comment>
<dbReference type="GO" id="GO:0016020">
    <property type="term" value="C:membrane"/>
    <property type="evidence" value="ECO:0007669"/>
    <property type="project" value="UniProtKB-SubCell"/>
</dbReference>
<evidence type="ECO:0000256" key="3">
    <source>
        <dbReference type="ARBA" id="ARBA00016612"/>
    </source>
</evidence>
<keyword evidence="12" id="KW-0496">Mitochondrion</keyword>
<evidence type="ECO:0000256" key="2">
    <source>
        <dbReference type="ARBA" id="ARBA00010519"/>
    </source>
</evidence>
<dbReference type="Gene3D" id="1.10.287.3510">
    <property type="match status" value="1"/>
</dbReference>
<evidence type="ECO:0000256" key="11">
    <source>
        <dbReference type="SAM" id="Phobius"/>
    </source>
</evidence>
<keyword evidence="7" id="KW-0520">NAD</keyword>
<dbReference type="EMBL" id="JN827386">
    <property type="protein sequence ID" value="AET09683.1"/>
    <property type="molecule type" value="Genomic_DNA"/>
</dbReference>
<keyword evidence="4 11" id="KW-0812">Transmembrane</keyword>